<feature type="binding site" evidence="2">
    <location>
        <position position="56"/>
    </location>
    <ligand>
        <name>substrate</name>
    </ligand>
</feature>
<dbReference type="InterPro" id="IPR006283">
    <property type="entry name" value="ThiL-like"/>
</dbReference>
<keyword evidence="2" id="KW-0460">Magnesium</keyword>
<dbReference type="InterPro" id="IPR016188">
    <property type="entry name" value="PurM-like_N"/>
</dbReference>
<evidence type="ECO:0000313" key="6">
    <source>
        <dbReference type="Proteomes" id="UP000005380"/>
    </source>
</evidence>
<dbReference type="GO" id="GO:0005524">
    <property type="term" value="F:ATP binding"/>
    <property type="evidence" value="ECO:0007669"/>
    <property type="project" value="UniProtKB-UniRule"/>
</dbReference>
<keyword evidence="1 2" id="KW-0784">Thiamine biosynthesis</keyword>
<dbReference type="KEGG" id="tao:THIAE_03740"/>
<dbReference type="InterPro" id="IPR036921">
    <property type="entry name" value="PurM-like_N_sf"/>
</dbReference>
<comment type="similarity">
    <text evidence="2">Belongs to the thiamine-monophosphate kinase family.</text>
</comment>
<keyword evidence="2" id="KW-0479">Metal-binding</keyword>
<keyword evidence="2" id="KW-0547">Nucleotide-binding</keyword>
<feature type="binding site" evidence="2">
    <location>
        <position position="77"/>
    </location>
    <ligand>
        <name>Mg(2+)</name>
        <dbReference type="ChEBI" id="CHEBI:18420"/>
        <label>4</label>
    </ligand>
</feature>
<feature type="domain" description="PurM-like C-terminal" evidence="4">
    <location>
        <begin position="159"/>
        <end position="305"/>
    </location>
</feature>
<comment type="catalytic activity">
    <reaction evidence="2">
        <text>thiamine phosphate + ATP = thiamine diphosphate + ADP</text>
        <dbReference type="Rhea" id="RHEA:15913"/>
        <dbReference type="ChEBI" id="CHEBI:30616"/>
        <dbReference type="ChEBI" id="CHEBI:37575"/>
        <dbReference type="ChEBI" id="CHEBI:58937"/>
        <dbReference type="ChEBI" id="CHEBI:456216"/>
        <dbReference type="EC" id="2.7.4.16"/>
    </reaction>
</comment>
<dbReference type="STRING" id="717772.THIAE_03740"/>
<gene>
    <name evidence="2" type="primary">thiL</name>
    <name evidence="5" type="ORF">THIAE_03740</name>
</gene>
<dbReference type="GO" id="GO:0009228">
    <property type="term" value="P:thiamine biosynthetic process"/>
    <property type="evidence" value="ECO:0007669"/>
    <property type="project" value="UniProtKB-KW"/>
</dbReference>
<dbReference type="Proteomes" id="UP000005380">
    <property type="component" value="Chromosome"/>
</dbReference>
<comment type="caution">
    <text evidence="2">Lacks conserved residue(s) required for the propagation of feature annotation.</text>
</comment>
<feature type="domain" description="PurM-like N-terminal" evidence="3">
    <location>
        <begin position="30"/>
        <end position="147"/>
    </location>
</feature>
<name>W0DVW1_9GAMM</name>
<dbReference type="SUPFAM" id="SSF55326">
    <property type="entry name" value="PurM N-terminal domain-like"/>
    <property type="match status" value="1"/>
</dbReference>
<proteinExistence type="inferred from homology"/>
<feature type="binding site" evidence="2">
    <location>
        <position position="49"/>
    </location>
    <ligand>
        <name>Mg(2+)</name>
        <dbReference type="ChEBI" id="CHEBI:18420"/>
        <label>2</label>
    </ligand>
</feature>
<feature type="binding site" evidence="2">
    <location>
        <begin position="130"/>
        <end position="131"/>
    </location>
    <ligand>
        <name>ATP</name>
        <dbReference type="ChEBI" id="CHEBI:30616"/>
    </ligand>
</feature>
<dbReference type="GO" id="GO:0009229">
    <property type="term" value="P:thiamine diphosphate biosynthetic process"/>
    <property type="evidence" value="ECO:0007669"/>
    <property type="project" value="UniProtKB-UniRule"/>
</dbReference>
<feature type="binding site" evidence="2">
    <location>
        <position position="77"/>
    </location>
    <ligand>
        <name>Mg(2+)</name>
        <dbReference type="ChEBI" id="CHEBI:18420"/>
        <label>2</label>
    </ligand>
</feature>
<evidence type="ECO:0000256" key="2">
    <source>
        <dbReference type="HAMAP-Rule" id="MF_02128"/>
    </source>
</evidence>
<protein>
    <recommendedName>
        <fullName evidence="2">Thiamine-monophosphate kinase</fullName>
        <shortName evidence="2">TMP kinase</shortName>
        <shortName evidence="2">Thiamine-phosphate kinase</shortName>
        <ecNumber evidence="2">2.7.4.16</ecNumber>
    </recommendedName>
</protein>
<feature type="binding site" evidence="2">
    <location>
        <position position="322"/>
    </location>
    <ligand>
        <name>substrate</name>
    </ligand>
</feature>
<dbReference type="EMBL" id="CP007030">
    <property type="protein sequence ID" value="AHF01021.1"/>
    <property type="molecule type" value="Genomic_DNA"/>
</dbReference>
<dbReference type="NCBIfam" id="TIGR01379">
    <property type="entry name" value="thiL"/>
    <property type="match status" value="1"/>
</dbReference>
<reference evidence="5 6" key="1">
    <citation type="submission" date="2013-12" db="EMBL/GenBank/DDBJ databases">
        <authorList>
            <consortium name="DOE Joint Genome Institute"/>
            <person name="Kappler U."/>
            <person name="Huntemann M."/>
            <person name="Han J."/>
            <person name="Chen A."/>
            <person name="Kyrpides N."/>
            <person name="Mavromatis K."/>
            <person name="Markowitz V."/>
            <person name="Palaniappan K."/>
            <person name="Ivanova N."/>
            <person name="Schaumberg A."/>
            <person name="Pati A."/>
            <person name="Liolios K."/>
            <person name="Nordberg H.P."/>
            <person name="Cantor M.N."/>
            <person name="Hua S.X."/>
            <person name="Woyke T."/>
        </authorList>
    </citation>
    <scope>NUCLEOTIDE SEQUENCE [LARGE SCALE GENOMIC DNA]</scope>
    <source>
        <strain evidence="6">AL2</strain>
    </source>
</reference>
<dbReference type="HOGENOM" id="CLU_046964_3_0_6"/>
<evidence type="ECO:0000313" key="5">
    <source>
        <dbReference type="EMBL" id="AHF01021.1"/>
    </source>
</evidence>
<dbReference type="PANTHER" id="PTHR30270:SF0">
    <property type="entry name" value="THIAMINE-MONOPHOSPHATE KINASE"/>
    <property type="match status" value="1"/>
</dbReference>
<feature type="binding site" evidence="2">
    <location>
        <position position="269"/>
    </location>
    <ligand>
        <name>substrate</name>
    </ligand>
</feature>
<keyword evidence="2" id="KW-0808">Transferase</keyword>
<dbReference type="EC" id="2.7.4.16" evidence="2"/>
<dbReference type="UniPathway" id="UPA00060">
    <property type="reaction ID" value="UER00142"/>
</dbReference>
<feature type="binding site" evidence="2">
    <location>
        <position position="223"/>
    </location>
    <ligand>
        <name>Mg(2+)</name>
        <dbReference type="ChEBI" id="CHEBI:18420"/>
        <label>5</label>
    </ligand>
</feature>
<comment type="pathway">
    <text evidence="2">Cofactor biosynthesis; thiamine diphosphate biosynthesis; thiamine diphosphate from thiamine phosphate: step 1/1.</text>
</comment>
<evidence type="ECO:0000259" key="3">
    <source>
        <dbReference type="Pfam" id="PF00586"/>
    </source>
</evidence>
<dbReference type="Gene3D" id="3.90.650.10">
    <property type="entry name" value="PurM-like C-terminal domain"/>
    <property type="match status" value="1"/>
</dbReference>
<feature type="binding site" evidence="2">
    <location>
        <position position="155"/>
    </location>
    <ligand>
        <name>ATP</name>
        <dbReference type="ChEBI" id="CHEBI:30616"/>
    </ligand>
</feature>
<dbReference type="SUPFAM" id="SSF56042">
    <property type="entry name" value="PurM C-terminal domain-like"/>
    <property type="match status" value="1"/>
</dbReference>
<feature type="binding site" evidence="2">
    <location>
        <position position="48"/>
    </location>
    <ligand>
        <name>Mg(2+)</name>
        <dbReference type="ChEBI" id="CHEBI:18420"/>
        <label>1</label>
    </ligand>
</feature>
<dbReference type="HAMAP" id="MF_02128">
    <property type="entry name" value="TMP_kinase"/>
    <property type="match status" value="1"/>
</dbReference>
<dbReference type="PANTHER" id="PTHR30270">
    <property type="entry name" value="THIAMINE-MONOPHOSPHATE KINASE"/>
    <property type="match status" value="1"/>
</dbReference>
<dbReference type="AlphaFoldDB" id="W0DVW1"/>
<dbReference type="GO" id="GO:0009030">
    <property type="term" value="F:thiamine-phosphate kinase activity"/>
    <property type="evidence" value="ECO:0007669"/>
    <property type="project" value="UniProtKB-UniRule"/>
</dbReference>
<feature type="binding site" evidence="2">
    <location>
        <position position="77"/>
    </location>
    <ligand>
        <name>Mg(2+)</name>
        <dbReference type="ChEBI" id="CHEBI:18420"/>
        <label>3</label>
    </ligand>
</feature>
<dbReference type="InterPro" id="IPR036676">
    <property type="entry name" value="PurM-like_C_sf"/>
</dbReference>
<evidence type="ECO:0000256" key="1">
    <source>
        <dbReference type="ARBA" id="ARBA00022977"/>
    </source>
</evidence>
<dbReference type="Pfam" id="PF00586">
    <property type="entry name" value="AIRS"/>
    <property type="match status" value="1"/>
</dbReference>
<keyword evidence="2" id="KW-0067">ATP-binding</keyword>
<dbReference type="InParanoid" id="W0DVW1"/>
<comment type="miscellaneous">
    <text evidence="2">Reaction mechanism of ThiL seems to utilize a direct, inline transfer of the gamma-phosphate of ATP to TMP rather than a phosphorylated enzyme intermediate.</text>
</comment>
<feature type="binding site" evidence="2">
    <location>
        <position position="131"/>
    </location>
    <ligand>
        <name>Mg(2+)</name>
        <dbReference type="ChEBI" id="CHEBI:18420"/>
        <label>1</label>
    </ligand>
</feature>
<keyword evidence="6" id="KW-1185">Reference proteome</keyword>
<feature type="binding site" evidence="2">
    <location>
        <position position="32"/>
    </location>
    <ligand>
        <name>Mg(2+)</name>
        <dbReference type="ChEBI" id="CHEBI:18420"/>
        <label>3</label>
    </ligand>
</feature>
<dbReference type="RefSeq" id="WP_006459207.1">
    <property type="nucleotide sequence ID" value="NZ_CP007030.1"/>
</dbReference>
<feature type="binding site" evidence="2">
    <location>
        <position position="220"/>
    </location>
    <ligand>
        <name>Mg(2+)</name>
        <dbReference type="ChEBI" id="CHEBI:18420"/>
        <label>3</label>
    </ligand>
</feature>
<dbReference type="Pfam" id="PF02769">
    <property type="entry name" value="AIRS_C"/>
    <property type="match status" value="1"/>
</dbReference>
<keyword evidence="2 5" id="KW-0418">Kinase</keyword>
<accession>W0DVW1</accession>
<evidence type="ECO:0000259" key="4">
    <source>
        <dbReference type="Pfam" id="PF02769"/>
    </source>
</evidence>
<dbReference type="CDD" id="cd02194">
    <property type="entry name" value="ThiL"/>
    <property type="match status" value="1"/>
</dbReference>
<dbReference type="InterPro" id="IPR010918">
    <property type="entry name" value="PurM-like_C_dom"/>
</dbReference>
<feature type="binding site" evidence="2">
    <location>
        <position position="222"/>
    </location>
    <ligand>
        <name>ATP</name>
        <dbReference type="ChEBI" id="CHEBI:30616"/>
    </ligand>
</feature>
<feature type="binding site" evidence="2">
    <location>
        <position position="32"/>
    </location>
    <ligand>
        <name>Mg(2+)</name>
        <dbReference type="ChEBI" id="CHEBI:18420"/>
        <label>4</label>
    </ligand>
</feature>
<dbReference type="PIRSF" id="PIRSF005303">
    <property type="entry name" value="Thiam_monoph_kin"/>
    <property type="match status" value="1"/>
</dbReference>
<dbReference type="FunCoup" id="W0DVW1">
    <property type="interactions" value="359"/>
</dbReference>
<dbReference type="eggNOG" id="COG0611">
    <property type="taxonomic scope" value="Bacteria"/>
</dbReference>
<sequence>MEFELINRYFAPLGTQLGLGEFSAGDLGIGDDGALITPPANSQLVVVTDTSIAGVHFPVSTHPFDIGWKALAVNVSDLAAMGARPAFYSLALTLEQYDQAWLNAFSAGLNAMMQSLPVDMSGASFPLIGGDTTRGPLSITITAHGWVERGQALLREGAKPGDGVFVSGQLGEGGLGLSLALAGLQPRSVDESLALAKLNRPEPRVALGRALIGLASSAIDISDGLLADLNHILQASNVGVDLSADTMPLSAAVKAWAGSDPLKPLNAGDDYELCFTLPLRYWSRIEQLSSQLGIKISHIGEITAELGCRLNGELLVPSKQGFNHFARD</sequence>
<comment type="function">
    <text evidence="2">Catalyzes the ATP-dependent phosphorylation of thiamine-monophosphate (TMP) to form thiamine-pyrophosphate (TPP), the active form of vitamin B1.</text>
</comment>
<dbReference type="Gene3D" id="3.30.1330.10">
    <property type="entry name" value="PurM-like, N-terminal domain"/>
    <property type="match status" value="1"/>
</dbReference>
<dbReference type="OrthoDB" id="9802811at2"/>
<feature type="binding site" evidence="2">
    <location>
        <position position="49"/>
    </location>
    <ligand>
        <name>Mg(2+)</name>
        <dbReference type="ChEBI" id="CHEBI:18420"/>
        <label>1</label>
    </ligand>
</feature>
<dbReference type="GO" id="GO:0000287">
    <property type="term" value="F:magnesium ion binding"/>
    <property type="evidence" value="ECO:0007669"/>
    <property type="project" value="UniProtKB-UniRule"/>
</dbReference>
<organism evidence="5 6">
    <name type="scientific">Thiomicrospira aerophila AL3</name>
    <dbReference type="NCBI Taxonomy" id="717772"/>
    <lineage>
        <taxon>Bacteria</taxon>
        <taxon>Pseudomonadati</taxon>
        <taxon>Pseudomonadota</taxon>
        <taxon>Gammaproteobacteria</taxon>
        <taxon>Thiotrichales</taxon>
        <taxon>Piscirickettsiaceae</taxon>
        <taxon>Thiomicrospira</taxon>
    </lineage>
</organism>